<dbReference type="InterPro" id="IPR036514">
    <property type="entry name" value="SGNH_hydro_sf"/>
</dbReference>
<gene>
    <name evidence="2" type="ORF">G7070_11135</name>
</gene>
<protein>
    <submittedName>
        <fullName evidence="2">Lipase</fullName>
    </submittedName>
</protein>
<name>A0A6G7Y7D2_9ACTN</name>
<sequence length="363" mass="38428">MLTLPHPRIEVAGALDLEATPTGVIPRRLPRWTVPQVPADMHRGVRGGSGVRLRLWPTADAVTLRLRAAVYHPEAAPPQLVTALRGDAEASAALERVCTLTDDGVPDRHAPFVDVRVPLPAGEGPVELWLPPGGVTEIAGVDASGLRELPEDTRTRWWHYGSSISQCSGAAGPLLTWPALAARRLGLRLQSLGFGGQAMLDPFVARTLRDSDADAISLAVGINIQNGATMTARTFAPALHGFLDTIREGRPATPILLLSPIAFPDGEDRPGPLWFDAEGRAHPQGDPADVVNGALSVGAIRGLIAEVLAAREDAHLTFTDGRDLLGPSDAALLPDGLHPSAEGYQILGERFARHARAIGFPAA</sequence>
<dbReference type="InterPro" id="IPR013830">
    <property type="entry name" value="SGNH_hydro"/>
</dbReference>
<dbReference type="SUPFAM" id="SSF52266">
    <property type="entry name" value="SGNH hydrolase"/>
    <property type="match status" value="1"/>
</dbReference>
<evidence type="ECO:0000259" key="1">
    <source>
        <dbReference type="Pfam" id="PF13472"/>
    </source>
</evidence>
<dbReference type="AlphaFoldDB" id="A0A6G7Y7D2"/>
<dbReference type="Gene3D" id="2.60.120.260">
    <property type="entry name" value="Galactose-binding domain-like"/>
    <property type="match status" value="1"/>
</dbReference>
<dbReference type="RefSeq" id="WP_166233798.1">
    <property type="nucleotide sequence ID" value="NZ_CP049865.1"/>
</dbReference>
<proteinExistence type="predicted"/>
<dbReference type="Proteomes" id="UP000501058">
    <property type="component" value="Chromosome"/>
</dbReference>
<dbReference type="KEGG" id="prv:G7070_11135"/>
<reference evidence="2 3" key="1">
    <citation type="submission" date="2020-03" db="EMBL/GenBank/DDBJ databases">
        <title>Propioniciclava sp. nov., isolated from Hydrophilus acuminatus.</title>
        <authorList>
            <person name="Hyun D.-W."/>
            <person name="Bae J.-W."/>
        </authorList>
    </citation>
    <scope>NUCLEOTIDE SEQUENCE [LARGE SCALE GENOMIC DNA]</scope>
    <source>
        <strain evidence="2 3">HDW11</strain>
    </source>
</reference>
<evidence type="ECO:0000313" key="2">
    <source>
        <dbReference type="EMBL" id="QIK72725.1"/>
    </source>
</evidence>
<keyword evidence="3" id="KW-1185">Reference proteome</keyword>
<organism evidence="2 3">
    <name type="scientific">Propioniciclava coleopterorum</name>
    <dbReference type="NCBI Taxonomy" id="2714937"/>
    <lineage>
        <taxon>Bacteria</taxon>
        <taxon>Bacillati</taxon>
        <taxon>Actinomycetota</taxon>
        <taxon>Actinomycetes</taxon>
        <taxon>Propionibacteriales</taxon>
        <taxon>Propionibacteriaceae</taxon>
        <taxon>Propioniciclava</taxon>
    </lineage>
</organism>
<accession>A0A6G7Y7D2</accession>
<dbReference type="Pfam" id="PF13472">
    <property type="entry name" value="Lipase_GDSL_2"/>
    <property type="match status" value="1"/>
</dbReference>
<feature type="domain" description="SGNH hydrolase-type esterase" evidence="1">
    <location>
        <begin position="160"/>
        <end position="346"/>
    </location>
</feature>
<dbReference type="Gene3D" id="3.40.50.1110">
    <property type="entry name" value="SGNH hydrolase"/>
    <property type="match status" value="1"/>
</dbReference>
<dbReference type="EMBL" id="CP049865">
    <property type="protein sequence ID" value="QIK72725.1"/>
    <property type="molecule type" value="Genomic_DNA"/>
</dbReference>
<evidence type="ECO:0000313" key="3">
    <source>
        <dbReference type="Proteomes" id="UP000501058"/>
    </source>
</evidence>